<sequence>MSKDYLRWSEIPYAGESQPPTNPVTPLAGSWSLFYLKRDKKGEFLKPDGSKMQLPITHPHMIDFDKELMIVKRTLKNLTFLQEEIGKYYGAGVPTKQWTPVIDRLIDTYEVSPTHAARILATVHSAINDTMVLVWDLKYRWDVARPNQYDQSMRTLLCTPRFPAYPSGHATMSGCTEVVLSYFFPKEEEKLKKIAEENALSRLYAGVHFLSDNNEGLRLGRYIGSIIVDSLKMQHDSDLNPIDTPYTSFRNADIFPMNYQQFIPYDFPKTCTSKVISGGQGNNKSCTIPKPLLYLDKKCFGLGSN</sequence>
<evidence type="ECO:0000259" key="1">
    <source>
        <dbReference type="Pfam" id="PF01569"/>
    </source>
</evidence>
<dbReference type="GO" id="GO:0004601">
    <property type="term" value="F:peroxidase activity"/>
    <property type="evidence" value="ECO:0007669"/>
    <property type="project" value="UniProtKB-KW"/>
</dbReference>
<organism evidence="2">
    <name type="scientific">Alkalihalophilus sp. As8PL</name>
    <dbReference type="NCBI Taxonomy" id="3237103"/>
    <lineage>
        <taxon>Bacteria</taxon>
        <taxon>Bacillati</taxon>
        <taxon>Bacillota</taxon>
        <taxon>Bacilli</taxon>
        <taxon>Bacillales</taxon>
        <taxon>Bacillaceae</taxon>
        <taxon>Alkalihalophilus</taxon>
    </lineage>
</organism>
<gene>
    <name evidence="2" type="ORF">AB3N04_19795</name>
</gene>
<reference evidence="2" key="1">
    <citation type="submission" date="2024-07" db="EMBL/GenBank/DDBJ databases">
        <title>Identification and characteristics of an arsenic-resistant bacterial isolate, which belongs to a novel species.</title>
        <authorList>
            <person name="Juszczyk A."/>
            <person name="Kowalczyk A."/>
            <person name="Was K."/>
            <person name="Kosowicz W."/>
            <person name="Budzyn A."/>
            <person name="Latowski D."/>
        </authorList>
    </citation>
    <scope>NUCLEOTIDE SEQUENCE</scope>
    <source>
        <strain evidence="2">As8PL</strain>
    </source>
</reference>
<dbReference type="RefSeq" id="WP_368504270.1">
    <property type="nucleotide sequence ID" value="NZ_CP162551.1"/>
</dbReference>
<dbReference type="InterPro" id="IPR036938">
    <property type="entry name" value="PAP2/HPO_sf"/>
</dbReference>
<dbReference type="EMBL" id="CP162551">
    <property type="protein sequence ID" value="XDI36890.1"/>
    <property type="molecule type" value="Genomic_DNA"/>
</dbReference>
<feature type="domain" description="Phosphatidic acid phosphatase type 2/haloperoxidase" evidence="1">
    <location>
        <begin position="131"/>
        <end position="229"/>
    </location>
</feature>
<accession>A0AB39BTY3</accession>
<proteinExistence type="predicted"/>
<dbReference type="PANTHER" id="PTHR34599">
    <property type="entry name" value="PEROXIDASE-RELATED"/>
    <property type="match status" value="1"/>
</dbReference>
<dbReference type="Pfam" id="PF01569">
    <property type="entry name" value="PAP2"/>
    <property type="match status" value="1"/>
</dbReference>
<dbReference type="Gene3D" id="1.10.606.20">
    <property type="match status" value="1"/>
</dbReference>
<name>A0AB39BTY3_9BACI</name>
<dbReference type="EC" id="1.11.1.-" evidence="2"/>
<dbReference type="InterPro" id="IPR000326">
    <property type="entry name" value="PAP2/HPO"/>
</dbReference>
<dbReference type="CDD" id="cd03398">
    <property type="entry name" value="PAP2_haloperoxidase"/>
    <property type="match status" value="1"/>
</dbReference>
<evidence type="ECO:0000313" key="2">
    <source>
        <dbReference type="EMBL" id="XDI36890.1"/>
    </source>
</evidence>
<dbReference type="InterPro" id="IPR052559">
    <property type="entry name" value="V-haloperoxidase"/>
</dbReference>
<keyword evidence="2" id="KW-0575">Peroxidase</keyword>
<dbReference type="SUPFAM" id="SSF48317">
    <property type="entry name" value="Acid phosphatase/Vanadium-dependent haloperoxidase"/>
    <property type="match status" value="1"/>
</dbReference>
<keyword evidence="2" id="KW-0560">Oxidoreductase</keyword>
<protein>
    <submittedName>
        <fullName evidence="2">Vanadium-dependent haloperoxidase</fullName>
        <ecNumber evidence="2">1.11.1.-</ecNumber>
    </submittedName>
</protein>
<dbReference type="PANTHER" id="PTHR34599:SF1">
    <property type="entry name" value="PHOSPHATIDIC ACID PHOSPHATASE TYPE 2_HALOPEROXIDASE DOMAIN-CONTAINING PROTEIN"/>
    <property type="match status" value="1"/>
</dbReference>
<dbReference type="AlphaFoldDB" id="A0AB39BTY3"/>